<keyword evidence="3" id="KW-0812">Transmembrane</keyword>
<evidence type="ECO:0000256" key="3">
    <source>
        <dbReference type="SAM" id="Phobius"/>
    </source>
</evidence>
<evidence type="ECO:0000313" key="7">
    <source>
        <dbReference type="Proteomes" id="UP001159405"/>
    </source>
</evidence>
<organism evidence="6 7">
    <name type="scientific">Porites lobata</name>
    <dbReference type="NCBI Taxonomy" id="104759"/>
    <lineage>
        <taxon>Eukaryota</taxon>
        <taxon>Metazoa</taxon>
        <taxon>Cnidaria</taxon>
        <taxon>Anthozoa</taxon>
        <taxon>Hexacorallia</taxon>
        <taxon>Scleractinia</taxon>
        <taxon>Fungiina</taxon>
        <taxon>Poritidae</taxon>
        <taxon>Porites</taxon>
    </lineage>
</organism>
<protein>
    <recommendedName>
        <fullName evidence="5">FZ domain-containing protein</fullName>
    </recommendedName>
</protein>
<evidence type="ECO:0000259" key="5">
    <source>
        <dbReference type="PROSITE" id="PS50038"/>
    </source>
</evidence>
<feature type="chain" id="PRO_5047474740" description="FZ domain-containing protein" evidence="4">
    <location>
        <begin position="24"/>
        <end position="377"/>
    </location>
</feature>
<evidence type="ECO:0000256" key="1">
    <source>
        <dbReference type="ARBA" id="ARBA00023157"/>
    </source>
</evidence>
<feature type="signal peptide" evidence="4">
    <location>
        <begin position="1"/>
        <end position="23"/>
    </location>
</feature>
<comment type="caution">
    <text evidence="2">Lacks conserved residue(s) required for the propagation of feature annotation.</text>
</comment>
<name>A0ABN8NDJ6_9CNID</name>
<dbReference type="PROSITE" id="PS50038">
    <property type="entry name" value="FZ"/>
    <property type="match status" value="2"/>
</dbReference>
<keyword evidence="3" id="KW-1133">Transmembrane helix</keyword>
<comment type="caution">
    <text evidence="6">The sequence shown here is derived from an EMBL/GenBank/DDBJ whole genome shotgun (WGS) entry which is preliminary data.</text>
</comment>
<keyword evidence="3" id="KW-0472">Membrane</keyword>
<sequence length="377" mass="42279">MKVSTLAILCCISLCSVFKAVFCNSNADHKCESLANTPFNVCTSAGYNYTLPLPKKLTGRLKDGISLFVKHTIASWENCSDLNLAATMECSAMLPKCSGDGKRVLPCKRVCGEFLKQCINTASGFTALYLDHLLSMCHILPDYEKSNDEKCYEPPNFSINDSIPSPLDRGCQELIIPACKDLGVYSHTLLSESVQKHLYLTLWRKSYNKSDLQRDFPKMFENTFAKYPKCRRNAETLFCGDMFPPCFLHETKAVYKTPCRSLCNDIARECPGYFSNDLNDAEYCGFLPEGDTGDLFCDIKEWPSPFHWLDYLDLPTTTSPPSKEPNKQGPKGWVIAVAVLSCLAVVGLVLGGLIWWKWRRTSPGVAYEKQHDEEGAQ</sequence>
<feature type="domain" description="FZ" evidence="5">
    <location>
        <begin position="171"/>
        <end position="297"/>
    </location>
</feature>
<feature type="domain" description="FZ" evidence="5">
    <location>
        <begin position="90"/>
        <end position="154"/>
    </location>
</feature>
<evidence type="ECO:0000256" key="2">
    <source>
        <dbReference type="PROSITE-ProRule" id="PRU00090"/>
    </source>
</evidence>
<dbReference type="InterPro" id="IPR036790">
    <property type="entry name" value="Frizzled_dom_sf"/>
</dbReference>
<evidence type="ECO:0000313" key="6">
    <source>
        <dbReference type="EMBL" id="CAH3105421.1"/>
    </source>
</evidence>
<keyword evidence="1" id="KW-1015">Disulfide bond</keyword>
<reference evidence="6 7" key="1">
    <citation type="submission" date="2022-05" db="EMBL/GenBank/DDBJ databases">
        <authorList>
            <consortium name="Genoscope - CEA"/>
            <person name="William W."/>
        </authorList>
    </citation>
    <scope>NUCLEOTIDE SEQUENCE [LARGE SCALE GENOMIC DNA]</scope>
</reference>
<dbReference type="EMBL" id="CALNXK010000018">
    <property type="protein sequence ID" value="CAH3105421.1"/>
    <property type="molecule type" value="Genomic_DNA"/>
</dbReference>
<dbReference type="Proteomes" id="UP001159405">
    <property type="component" value="Unassembled WGS sequence"/>
</dbReference>
<feature type="transmembrane region" description="Helical" evidence="3">
    <location>
        <begin position="333"/>
        <end position="356"/>
    </location>
</feature>
<proteinExistence type="predicted"/>
<dbReference type="SUPFAM" id="SSF63501">
    <property type="entry name" value="Frizzled cysteine-rich domain"/>
    <property type="match status" value="2"/>
</dbReference>
<keyword evidence="4" id="KW-0732">Signal</keyword>
<gene>
    <name evidence="6" type="ORF">PLOB_00013795</name>
</gene>
<accession>A0ABN8NDJ6</accession>
<keyword evidence="7" id="KW-1185">Reference proteome</keyword>
<dbReference type="Gene3D" id="1.10.2000.10">
    <property type="entry name" value="Frizzled cysteine-rich domain"/>
    <property type="match status" value="2"/>
</dbReference>
<dbReference type="Pfam" id="PF01392">
    <property type="entry name" value="Fz"/>
    <property type="match status" value="1"/>
</dbReference>
<evidence type="ECO:0000256" key="4">
    <source>
        <dbReference type="SAM" id="SignalP"/>
    </source>
</evidence>
<dbReference type="InterPro" id="IPR020067">
    <property type="entry name" value="Frizzled_dom"/>
</dbReference>